<keyword evidence="3" id="KW-0732">Signal</keyword>
<dbReference type="InterPro" id="IPR008969">
    <property type="entry name" value="CarboxyPept-like_regulatory"/>
</dbReference>
<dbReference type="GO" id="GO:0016788">
    <property type="term" value="F:hydrolase activity, acting on ester bonds"/>
    <property type="evidence" value="ECO:0007669"/>
    <property type="project" value="TreeGrafter"/>
</dbReference>
<dbReference type="PANTHER" id="PTHR40841:SF2">
    <property type="entry name" value="SIDEROPHORE-DEGRADING ESTERASE (EUROFUNG)"/>
    <property type="match status" value="1"/>
</dbReference>
<dbReference type="Proteomes" id="UP000240971">
    <property type="component" value="Unassembled WGS sequence"/>
</dbReference>
<evidence type="ECO:0000256" key="1">
    <source>
        <dbReference type="ARBA" id="ARBA00005622"/>
    </source>
</evidence>
<dbReference type="Gene3D" id="3.40.50.1820">
    <property type="entry name" value="alpha/beta hydrolase"/>
    <property type="match status" value="1"/>
</dbReference>
<dbReference type="RefSeq" id="WP_106530577.1">
    <property type="nucleotide sequence ID" value="NZ_PYAW01000006.1"/>
</dbReference>
<dbReference type="SUPFAM" id="SSF49464">
    <property type="entry name" value="Carboxypeptidase regulatory domain-like"/>
    <property type="match status" value="1"/>
</dbReference>
<dbReference type="SUPFAM" id="SSF53474">
    <property type="entry name" value="alpha/beta-Hydrolases"/>
    <property type="match status" value="1"/>
</dbReference>
<gene>
    <name evidence="4" type="ORF">CLV51_106160</name>
</gene>
<dbReference type="InterPro" id="IPR000801">
    <property type="entry name" value="Esterase-like"/>
</dbReference>
<proteinExistence type="inferred from homology"/>
<accession>A0A2P8HDI6</accession>
<dbReference type="InterPro" id="IPR052558">
    <property type="entry name" value="Siderophore_Hydrolase_D"/>
</dbReference>
<name>A0A2P8HDI6_CHINA</name>
<feature type="signal peptide" evidence="3">
    <location>
        <begin position="1"/>
        <end position="22"/>
    </location>
</feature>
<dbReference type="OrthoDB" id="9784036at2"/>
<dbReference type="InterPro" id="IPR029058">
    <property type="entry name" value="AB_hydrolase_fold"/>
</dbReference>
<evidence type="ECO:0000313" key="5">
    <source>
        <dbReference type="Proteomes" id="UP000240971"/>
    </source>
</evidence>
<feature type="chain" id="PRO_5015104318" evidence="3">
    <location>
        <begin position="23"/>
        <end position="551"/>
    </location>
</feature>
<dbReference type="EMBL" id="PYAW01000006">
    <property type="protein sequence ID" value="PSL44294.1"/>
    <property type="molecule type" value="Genomic_DNA"/>
</dbReference>
<comment type="caution">
    <text evidence="4">The sequence shown here is derived from an EMBL/GenBank/DDBJ whole genome shotgun (WGS) entry which is preliminary data.</text>
</comment>
<dbReference type="Pfam" id="PF13715">
    <property type="entry name" value="CarbopepD_reg_2"/>
    <property type="match status" value="1"/>
</dbReference>
<keyword evidence="5" id="KW-1185">Reference proteome</keyword>
<evidence type="ECO:0000256" key="3">
    <source>
        <dbReference type="SAM" id="SignalP"/>
    </source>
</evidence>
<evidence type="ECO:0000256" key="2">
    <source>
        <dbReference type="ARBA" id="ARBA00022801"/>
    </source>
</evidence>
<protein>
    <submittedName>
        <fullName evidence="4">Putative alpha/beta superfamily hydrolase</fullName>
    </submittedName>
</protein>
<keyword evidence="2 4" id="KW-0378">Hydrolase</keyword>
<dbReference type="AlphaFoldDB" id="A0A2P8HDI6"/>
<comment type="similarity">
    <text evidence="1">Belongs to the esterase D family.</text>
</comment>
<reference evidence="4 5" key="1">
    <citation type="submission" date="2018-03" db="EMBL/GenBank/DDBJ databases">
        <title>Genomic Encyclopedia of Archaeal and Bacterial Type Strains, Phase II (KMG-II): from individual species to whole genera.</title>
        <authorList>
            <person name="Goeker M."/>
        </authorList>
    </citation>
    <scope>NUCLEOTIDE SEQUENCE [LARGE SCALE GENOMIC DNA]</scope>
    <source>
        <strain evidence="4 5">DSM 24859</strain>
    </source>
</reference>
<dbReference type="Pfam" id="PF00756">
    <property type="entry name" value="Esterase"/>
    <property type="match status" value="1"/>
</dbReference>
<evidence type="ECO:0000313" key="4">
    <source>
        <dbReference type="EMBL" id="PSL44294.1"/>
    </source>
</evidence>
<sequence length="551" mass="62470">MLRYGLLTTTLLVFIAGSAAFSQITIKGTTIDAVSKKALPYVNIGIRHKSIGTISHSDGAFSVNIPQQNESDTLTFSMVGYTALNIAINNIGAVNEFELREKTSQLNTVIVPGKKLVEEKFGIVKYHPLVHFIDGSTNQNDIFEIAQLIKLDTTLSKITSVNLYIGAARKDSGVFRINFYGFDGRHPTNSIFEKSIIQTHLINKGWLKFDLKKYGIYLKGDFVVAIEFLPSEKKAESISYEVKLGGSAKSFSRSQSQGDWRIPPHHYRMFVTALATDNVQKWHRDNAEEKETLPAARLFSASVQDTFSVFIKVPQNYVKNKFKHYPIVYLLDANAYFDHVSDFISDKDKNKFPVEPILVGIGYADFIQNDSLRDRDYTYPIALPADSFKVSGGANKFLNFLEKELIPFIDSTYRVDTSNRTIMGHSLGGYFTLYAMEREIIEKHNLFRNFVAASPSLSYHNEYLLGILADMPENKQIAMPRTLYVTVGGLENEDEVNSIEMPEEFNSFIRRLSTKRQGEVNIKSEVYSDFSHMETAVRTFDEAIHWLMMDK</sequence>
<organism evidence="4 5">
    <name type="scientific">Chitinophaga niastensis</name>
    <dbReference type="NCBI Taxonomy" id="536980"/>
    <lineage>
        <taxon>Bacteria</taxon>
        <taxon>Pseudomonadati</taxon>
        <taxon>Bacteroidota</taxon>
        <taxon>Chitinophagia</taxon>
        <taxon>Chitinophagales</taxon>
        <taxon>Chitinophagaceae</taxon>
        <taxon>Chitinophaga</taxon>
    </lineage>
</organism>
<dbReference type="PANTHER" id="PTHR40841">
    <property type="entry name" value="SIDEROPHORE TRIACETYLFUSARININE C ESTERASE"/>
    <property type="match status" value="1"/>
</dbReference>